<proteinExistence type="inferred from homology"/>
<dbReference type="SUPFAM" id="SSF88659">
    <property type="entry name" value="Sigma3 and sigma4 domains of RNA polymerase sigma factors"/>
    <property type="match status" value="1"/>
</dbReference>
<dbReference type="InterPro" id="IPR014284">
    <property type="entry name" value="RNA_pol_sigma-70_dom"/>
</dbReference>
<evidence type="ECO:0000256" key="1">
    <source>
        <dbReference type="ARBA" id="ARBA00010641"/>
    </source>
</evidence>
<keyword evidence="2" id="KW-0805">Transcription regulation</keyword>
<dbReference type="SUPFAM" id="SSF88946">
    <property type="entry name" value="Sigma2 domain of RNA polymerase sigma factors"/>
    <property type="match status" value="1"/>
</dbReference>
<evidence type="ECO:0000259" key="7">
    <source>
        <dbReference type="Pfam" id="PF08281"/>
    </source>
</evidence>
<dbReference type="InterPro" id="IPR039425">
    <property type="entry name" value="RNA_pol_sigma-70-like"/>
</dbReference>
<evidence type="ECO:0000256" key="3">
    <source>
        <dbReference type="ARBA" id="ARBA00023082"/>
    </source>
</evidence>
<dbReference type="PANTHER" id="PTHR43133">
    <property type="entry name" value="RNA POLYMERASE ECF-TYPE SIGMA FACTO"/>
    <property type="match status" value="1"/>
</dbReference>
<dbReference type="Pfam" id="PF08281">
    <property type="entry name" value="Sigma70_r4_2"/>
    <property type="match status" value="1"/>
</dbReference>
<name>A0A1V5M9C5_UNCT6</name>
<dbReference type="CDD" id="cd06171">
    <property type="entry name" value="Sigma70_r4"/>
    <property type="match status" value="1"/>
</dbReference>
<keyword evidence="4" id="KW-0238">DNA-binding</keyword>
<dbReference type="Proteomes" id="UP000485484">
    <property type="component" value="Unassembled WGS sequence"/>
</dbReference>
<dbReference type="InterPro" id="IPR013324">
    <property type="entry name" value="RNA_pol_sigma_r3/r4-like"/>
</dbReference>
<dbReference type="Gene3D" id="1.10.10.10">
    <property type="entry name" value="Winged helix-like DNA-binding domain superfamily/Winged helix DNA-binding domain"/>
    <property type="match status" value="1"/>
</dbReference>
<sequence length="176" mass="20656">MANHEETGLLRRAKRGDRSALEELLRGLEPRLFRVALFLAGNREEALDLVQETMLALCLRLAAFRGEARLYTYAYRILVNTFRKRLRRRRSMVQLADYLPCLRRLPPERLDRESEEIRLREGLARLPERYRTVLVSHYLEDSPLAEIASRLGIPEGTVKSRLYKARRLLAGRLRKK</sequence>
<gene>
    <name evidence="8" type="primary">sigW_2</name>
    <name evidence="8" type="ORF">BWY73_01436</name>
</gene>
<evidence type="ECO:0000313" key="8">
    <source>
        <dbReference type="EMBL" id="OPZ89817.1"/>
    </source>
</evidence>
<dbReference type="GO" id="GO:0003677">
    <property type="term" value="F:DNA binding"/>
    <property type="evidence" value="ECO:0007669"/>
    <property type="project" value="UniProtKB-KW"/>
</dbReference>
<evidence type="ECO:0000259" key="6">
    <source>
        <dbReference type="Pfam" id="PF04542"/>
    </source>
</evidence>
<organism evidence="8">
    <name type="scientific">candidate division TA06 bacterium ADurb.Bin417</name>
    <dbReference type="NCBI Taxonomy" id="1852828"/>
    <lineage>
        <taxon>Bacteria</taxon>
        <taxon>Bacteria division TA06</taxon>
    </lineage>
</organism>
<dbReference type="NCBIfam" id="TIGR02937">
    <property type="entry name" value="sigma70-ECF"/>
    <property type="match status" value="1"/>
</dbReference>
<evidence type="ECO:0000256" key="2">
    <source>
        <dbReference type="ARBA" id="ARBA00023015"/>
    </source>
</evidence>
<dbReference type="InterPro" id="IPR036388">
    <property type="entry name" value="WH-like_DNA-bd_sf"/>
</dbReference>
<evidence type="ECO:0000256" key="5">
    <source>
        <dbReference type="ARBA" id="ARBA00023163"/>
    </source>
</evidence>
<reference evidence="8" key="1">
    <citation type="submission" date="2017-02" db="EMBL/GenBank/DDBJ databases">
        <title>Delving into the versatile metabolic prowess of the omnipresent phylum Bacteroidetes.</title>
        <authorList>
            <person name="Nobu M.K."/>
            <person name="Mei R."/>
            <person name="Narihiro T."/>
            <person name="Kuroda K."/>
            <person name="Liu W.-T."/>
        </authorList>
    </citation>
    <scope>NUCLEOTIDE SEQUENCE</scope>
    <source>
        <strain evidence="8">ADurb.Bin417</strain>
    </source>
</reference>
<dbReference type="GO" id="GO:0006352">
    <property type="term" value="P:DNA-templated transcription initiation"/>
    <property type="evidence" value="ECO:0007669"/>
    <property type="project" value="InterPro"/>
</dbReference>
<keyword evidence="3" id="KW-0731">Sigma factor</keyword>
<feature type="domain" description="RNA polymerase sigma-70 region 2" evidence="6">
    <location>
        <begin position="26"/>
        <end position="90"/>
    </location>
</feature>
<accession>A0A1V5M9C5</accession>
<dbReference type="EMBL" id="MWAK01000324">
    <property type="protein sequence ID" value="OPZ89817.1"/>
    <property type="molecule type" value="Genomic_DNA"/>
</dbReference>
<dbReference type="PANTHER" id="PTHR43133:SF8">
    <property type="entry name" value="RNA POLYMERASE SIGMA FACTOR HI_1459-RELATED"/>
    <property type="match status" value="1"/>
</dbReference>
<dbReference type="InterPro" id="IPR007627">
    <property type="entry name" value="RNA_pol_sigma70_r2"/>
</dbReference>
<keyword evidence="5" id="KW-0804">Transcription</keyword>
<dbReference type="InterPro" id="IPR013325">
    <property type="entry name" value="RNA_pol_sigma_r2"/>
</dbReference>
<feature type="domain" description="RNA polymerase sigma factor 70 region 4 type 2" evidence="7">
    <location>
        <begin position="118"/>
        <end position="169"/>
    </location>
</feature>
<dbReference type="InterPro" id="IPR013249">
    <property type="entry name" value="RNA_pol_sigma70_r4_t2"/>
</dbReference>
<dbReference type="Pfam" id="PF04542">
    <property type="entry name" value="Sigma70_r2"/>
    <property type="match status" value="1"/>
</dbReference>
<comment type="similarity">
    <text evidence="1">Belongs to the sigma-70 factor family. ECF subfamily.</text>
</comment>
<dbReference type="GO" id="GO:0016987">
    <property type="term" value="F:sigma factor activity"/>
    <property type="evidence" value="ECO:0007669"/>
    <property type="project" value="UniProtKB-KW"/>
</dbReference>
<dbReference type="AlphaFoldDB" id="A0A1V5M9C5"/>
<evidence type="ECO:0000256" key="4">
    <source>
        <dbReference type="ARBA" id="ARBA00023125"/>
    </source>
</evidence>
<comment type="caution">
    <text evidence="8">The sequence shown here is derived from an EMBL/GenBank/DDBJ whole genome shotgun (WGS) entry which is preliminary data.</text>
</comment>
<protein>
    <submittedName>
        <fullName evidence="8">ECF RNA polymerase sigma factor SigW</fullName>
    </submittedName>
</protein>
<dbReference type="Gene3D" id="1.10.1740.10">
    <property type="match status" value="1"/>
</dbReference>